<reference evidence="2 3" key="2">
    <citation type="journal article" date="2021" name="AMB Express">
        <title>Isolation and characterisation of Methylocystis spp. for poly-3-hydroxybutyrate production using waste methane feedstocks.</title>
        <authorList>
            <person name="Rumah B.L."/>
            <person name="Stead C.E."/>
            <person name="Claxton Stevens B.H."/>
            <person name="Minton N.P."/>
            <person name="Grosse-Honebrink A."/>
            <person name="Zhang Y."/>
        </authorList>
    </citation>
    <scope>NUCLEOTIDE SEQUENCE [LARGE SCALE GENOMIC DNA]</scope>
    <source>
        <strain evidence="2 3">BRCS1</strain>
    </source>
</reference>
<feature type="transmembrane region" description="Helical" evidence="1">
    <location>
        <begin position="27"/>
        <end position="50"/>
    </location>
</feature>
<dbReference type="Pfam" id="PF12263">
    <property type="entry name" value="DUF3611"/>
    <property type="match status" value="1"/>
</dbReference>
<dbReference type="InterPro" id="IPR022051">
    <property type="entry name" value="DUF3611"/>
</dbReference>
<accession>A0ABX6EF45</accession>
<keyword evidence="1" id="KW-0472">Membrane</keyword>
<name>A0ABX6EF45_9HYPH</name>
<dbReference type="RefSeq" id="WP_154450563.1">
    <property type="nucleotide sequence ID" value="NZ_CP044328.1"/>
</dbReference>
<organism evidence="2 3">
    <name type="scientific">Methylocystis rosea</name>
    <dbReference type="NCBI Taxonomy" id="173366"/>
    <lineage>
        <taxon>Bacteria</taxon>
        <taxon>Pseudomonadati</taxon>
        <taxon>Pseudomonadota</taxon>
        <taxon>Alphaproteobacteria</taxon>
        <taxon>Hyphomicrobiales</taxon>
        <taxon>Methylocystaceae</taxon>
        <taxon>Methylocystis</taxon>
    </lineage>
</organism>
<sequence>MAQLVSELPFGVGAAWRRFAAYPLRQFVYAFAGLLIVSGGFEAIFSGAAFDVMGISVGSPALADPGFANFSRAMNQIAAFALPAGLIAYLGFVALAGPARRTTSTALVATAPPRMALAISPESVLIGQDLGRRIRLMGWIGFWLDFVLAFLTAPLLAFGAVGQSISSTVWVSDPIHWGYFGLGLLFASLFLDLFSTIASGRLMRDPASMLGPDQSAALWFLGAGSLVNALGSVVSFIGVGLSIALLVAKTVSQPPGIAITDPDRIVRALDVFILMANFNLLLAHFIGVGAAVWLSMQALKARHRFAVALG</sequence>
<feature type="transmembrane region" description="Helical" evidence="1">
    <location>
        <begin position="218"/>
        <end position="248"/>
    </location>
</feature>
<dbReference type="Proteomes" id="UP000424673">
    <property type="component" value="Chromosome"/>
</dbReference>
<protein>
    <submittedName>
        <fullName evidence="2">DUF3611 family protein</fullName>
    </submittedName>
</protein>
<feature type="transmembrane region" description="Helical" evidence="1">
    <location>
        <begin position="142"/>
        <end position="165"/>
    </location>
</feature>
<proteinExistence type="predicted"/>
<feature type="transmembrane region" description="Helical" evidence="1">
    <location>
        <begin position="77"/>
        <end position="97"/>
    </location>
</feature>
<keyword evidence="3" id="KW-1185">Reference proteome</keyword>
<evidence type="ECO:0000313" key="2">
    <source>
        <dbReference type="EMBL" id="QGM92568.1"/>
    </source>
</evidence>
<keyword evidence="1" id="KW-0812">Transmembrane</keyword>
<dbReference type="EMBL" id="CP044328">
    <property type="protein sequence ID" value="QGM92568.1"/>
    <property type="molecule type" value="Genomic_DNA"/>
</dbReference>
<feature type="transmembrane region" description="Helical" evidence="1">
    <location>
        <begin position="268"/>
        <end position="294"/>
    </location>
</feature>
<keyword evidence="1" id="KW-1133">Transmembrane helix</keyword>
<evidence type="ECO:0000256" key="1">
    <source>
        <dbReference type="SAM" id="Phobius"/>
    </source>
</evidence>
<gene>
    <name evidence="2" type="ORF">F7D13_00180</name>
</gene>
<feature type="transmembrane region" description="Helical" evidence="1">
    <location>
        <begin position="177"/>
        <end position="197"/>
    </location>
</feature>
<reference evidence="3" key="1">
    <citation type="submission" date="2019-09" db="EMBL/GenBank/DDBJ databases">
        <title>Isolation and complete genome sequencing of Methylocystis species.</title>
        <authorList>
            <person name="Rumah B.L."/>
            <person name="Stead C.E."/>
            <person name="Stevens B.C."/>
            <person name="Minton N.P."/>
            <person name="Grosse-Honebrink A."/>
            <person name="Zhang Y."/>
        </authorList>
    </citation>
    <scope>NUCLEOTIDE SEQUENCE [LARGE SCALE GENOMIC DNA]</scope>
    <source>
        <strain evidence="3">BRCS1</strain>
    </source>
</reference>
<evidence type="ECO:0000313" key="3">
    <source>
        <dbReference type="Proteomes" id="UP000424673"/>
    </source>
</evidence>